<sequence length="189" mass="21861">MSLDRIINTLPMPKEFFEVASSTETRNRVNVDIIRYQPNNKISPNNEHITIVMDSGENLISYNNYSFKEGGNLPDDQSAIETAVNILNQILPDYSKYLSYMRTDYQYRSYTNVEGKQVEIPVMWIKFAHNNGTYNWVTLGPNSAIIEIEIESEWDYMHGRRSTEMWNNDDWVLARRGEGPQLQAPSALA</sequence>
<accession>A0A6C2C2X7</accession>
<protein>
    <submittedName>
        <fullName evidence="1">Uncharacterized protein</fullName>
    </submittedName>
</protein>
<evidence type="ECO:0000313" key="1">
    <source>
        <dbReference type="EMBL" id="TYC47856.1"/>
    </source>
</evidence>
<organism evidence="1 2">
    <name type="scientific">Weissella muntiaci</name>
    <dbReference type="NCBI Taxonomy" id="2508881"/>
    <lineage>
        <taxon>Bacteria</taxon>
        <taxon>Bacillati</taxon>
        <taxon>Bacillota</taxon>
        <taxon>Bacilli</taxon>
        <taxon>Lactobacillales</taxon>
        <taxon>Lactobacillaceae</taxon>
        <taxon>Weissella</taxon>
    </lineage>
</organism>
<keyword evidence="2" id="KW-1185">Reference proteome</keyword>
<dbReference type="Proteomes" id="UP000371977">
    <property type="component" value="Unassembled WGS sequence"/>
</dbReference>
<reference evidence="1 2" key="1">
    <citation type="submission" date="2019-01" db="EMBL/GenBank/DDBJ databases">
        <title>Weissella sp. nov., a novel lactic acid bacterium isolated from animal feces.</title>
        <authorList>
            <person name="Wang L.-T."/>
        </authorList>
    </citation>
    <scope>NUCLEOTIDE SEQUENCE [LARGE SCALE GENOMIC DNA]</scope>
    <source>
        <strain evidence="1 2">8H-2</strain>
    </source>
</reference>
<proteinExistence type="predicted"/>
<name>A0A6C2C2X7_9LACO</name>
<evidence type="ECO:0000313" key="2">
    <source>
        <dbReference type="Proteomes" id="UP000371977"/>
    </source>
</evidence>
<dbReference type="EMBL" id="SDGZ01000028">
    <property type="protein sequence ID" value="TYC47856.1"/>
    <property type="molecule type" value="Genomic_DNA"/>
</dbReference>
<dbReference type="AlphaFoldDB" id="A0A6C2C2X7"/>
<dbReference type="OrthoDB" id="7061608at2"/>
<gene>
    <name evidence="1" type="ORF">ESZ50_10910</name>
</gene>
<comment type="caution">
    <text evidence="1">The sequence shown here is derived from an EMBL/GenBank/DDBJ whole genome shotgun (WGS) entry which is preliminary data.</text>
</comment>